<dbReference type="AlphaFoldDB" id="A0A2P6FDW1"/>
<comment type="caution">
    <text evidence="1">The sequence shown here is derived from an EMBL/GenBank/DDBJ whole genome shotgun (WGS) entry which is preliminary data.</text>
</comment>
<name>A0A2P6FDW1_9MOLU</name>
<evidence type="ECO:0000313" key="1">
    <source>
        <dbReference type="EMBL" id="PQM31640.1"/>
    </source>
</evidence>
<gene>
    <name evidence="1" type="ORF">SMSRO_SF014850</name>
</gene>
<organism evidence="1 2">
    <name type="scientific">Spiroplasma poulsonii</name>
    <dbReference type="NCBI Taxonomy" id="2138"/>
    <lineage>
        <taxon>Bacteria</taxon>
        <taxon>Bacillati</taxon>
        <taxon>Mycoplasmatota</taxon>
        <taxon>Mollicutes</taxon>
        <taxon>Entomoplasmatales</taxon>
        <taxon>Spiroplasmataceae</taxon>
        <taxon>Spiroplasma</taxon>
    </lineage>
</organism>
<evidence type="ECO:0000313" key="2">
    <source>
        <dbReference type="Proteomes" id="UP000031565"/>
    </source>
</evidence>
<sequence length="58" mass="7088">MGVNLFFKKRKCQICKFILIKKFVDRLYFKLGVCSMKCNRKRVDLNHHDHDHKAIFQF</sequence>
<proteinExistence type="predicted"/>
<keyword evidence="2" id="KW-1185">Reference proteome</keyword>
<dbReference type="Proteomes" id="UP000031565">
    <property type="component" value="Unassembled WGS sequence"/>
</dbReference>
<reference evidence="1 2" key="1">
    <citation type="journal article" date="2015" name="MBio">
        <title>Genome sequence of the Drosophila melanogaster male-killing Spiroplasma strain MSRO endosymbiont.</title>
        <authorList>
            <person name="Paredes J.C."/>
            <person name="Herren J.K."/>
            <person name="Schupfer F."/>
            <person name="Marin R."/>
            <person name="Claverol S."/>
            <person name="Kuo C.H."/>
            <person name="Lemaitre B."/>
            <person name="Beven L."/>
        </authorList>
    </citation>
    <scope>NUCLEOTIDE SEQUENCE [LARGE SCALE GENOMIC DNA]</scope>
    <source>
        <strain evidence="1 2">MSRO</strain>
    </source>
</reference>
<dbReference type="EMBL" id="JTLV02000001">
    <property type="protein sequence ID" value="PQM31640.1"/>
    <property type="molecule type" value="Genomic_DNA"/>
</dbReference>
<accession>A0A2P6FDW1</accession>
<protein>
    <submittedName>
        <fullName evidence="1">Uncharacterized protein</fullName>
    </submittedName>
</protein>